<dbReference type="InterPro" id="IPR011989">
    <property type="entry name" value="ARM-like"/>
</dbReference>
<dbReference type="InterPro" id="IPR001313">
    <property type="entry name" value="Pumilio_RNA-bd_rpt"/>
</dbReference>
<keyword evidence="5" id="KW-1185">Reference proteome</keyword>
<organism evidence="4 5">
    <name type="scientific">Symbiodinium natans</name>
    <dbReference type="NCBI Taxonomy" id="878477"/>
    <lineage>
        <taxon>Eukaryota</taxon>
        <taxon>Sar</taxon>
        <taxon>Alveolata</taxon>
        <taxon>Dinophyceae</taxon>
        <taxon>Suessiales</taxon>
        <taxon>Symbiodiniaceae</taxon>
        <taxon>Symbiodinium</taxon>
    </lineage>
</organism>
<gene>
    <name evidence="4" type="primary">APUM1</name>
    <name evidence="4" type="ORF">SNAT2548_LOCUS1536</name>
</gene>
<dbReference type="GO" id="GO:0005737">
    <property type="term" value="C:cytoplasm"/>
    <property type="evidence" value="ECO:0007669"/>
    <property type="project" value="TreeGrafter"/>
</dbReference>
<evidence type="ECO:0000313" key="4">
    <source>
        <dbReference type="EMBL" id="CAE6949817.1"/>
    </source>
</evidence>
<dbReference type="GO" id="GO:0010608">
    <property type="term" value="P:post-transcriptional regulation of gene expression"/>
    <property type="evidence" value="ECO:0007669"/>
    <property type="project" value="TreeGrafter"/>
</dbReference>
<dbReference type="PANTHER" id="PTHR12537">
    <property type="entry name" value="RNA BINDING PROTEIN PUMILIO-RELATED"/>
    <property type="match status" value="1"/>
</dbReference>
<dbReference type="Pfam" id="PF00806">
    <property type="entry name" value="PUF"/>
    <property type="match status" value="4"/>
</dbReference>
<dbReference type="Proteomes" id="UP000604046">
    <property type="component" value="Unassembled WGS sequence"/>
</dbReference>
<proteinExistence type="predicted"/>
<dbReference type="InterPro" id="IPR016024">
    <property type="entry name" value="ARM-type_fold"/>
</dbReference>
<name>A0A812HFW5_9DINO</name>
<reference evidence="4" key="1">
    <citation type="submission" date="2021-02" db="EMBL/GenBank/DDBJ databases">
        <authorList>
            <person name="Dougan E. K."/>
            <person name="Rhodes N."/>
            <person name="Thang M."/>
            <person name="Chan C."/>
        </authorList>
    </citation>
    <scope>NUCLEOTIDE SEQUENCE</scope>
</reference>
<dbReference type="InterPro" id="IPR033133">
    <property type="entry name" value="PUM-HD"/>
</dbReference>
<dbReference type="SUPFAM" id="SSF48371">
    <property type="entry name" value="ARM repeat"/>
    <property type="match status" value="1"/>
</dbReference>
<sequence length="364" mass="39289">MMQSTRRGRGTAKPPKPRALAFPLRALIERINSNEDPPWATYLSAGVVRAERSARQEESMQDTLPRLLGSRKIECGLGSLSGGGCCGGSRVDGMGTTNGMTSGMTNLAGRVWELSQDSKGCRDVQLAIEQATDELRRLLVAEVAGHVLDAMRCPHANHVLQKCITSSRAPDCQFIIDEIMACSGFVELAARHKYGCRIIQRLLERCSPAQVECVAAAILSDVSGIARHPYGNYVLQNLLEHGTQAHRHKLAEELRKEIVPICQDSFGSAVVAAALSQLCKEDAISLARAIVQEQGLLTFMAHARHGHAAVRLLLQALDGPDLAKARELLGAELPSLKVSRYGRIVASWLDAEGRKSGAAACRAA</sequence>
<dbReference type="PANTHER" id="PTHR12537:SF12">
    <property type="entry name" value="MATERNAL PROTEIN PUMILIO"/>
    <property type="match status" value="1"/>
</dbReference>
<accession>A0A812HFW5</accession>
<dbReference type="PROSITE" id="PS50303">
    <property type="entry name" value="PUM_HD"/>
    <property type="match status" value="1"/>
</dbReference>
<feature type="repeat" description="Pumilio" evidence="2">
    <location>
        <begin position="178"/>
        <end position="216"/>
    </location>
</feature>
<evidence type="ECO:0000259" key="3">
    <source>
        <dbReference type="PROSITE" id="PS50303"/>
    </source>
</evidence>
<dbReference type="EMBL" id="CAJNDS010000085">
    <property type="protein sequence ID" value="CAE6949817.1"/>
    <property type="molecule type" value="Genomic_DNA"/>
</dbReference>
<evidence type="ECO:0000313" key="5">
    <source>
        <dbReference type="Proteomes" id="UP000604046"/>
    </source>
</evidence>
<protein>
    <submittedName>
        <fullName evidence="4">APUM1 protein</fullName>
    </submittedName>
</protein>
<dbReference type="Gene3D" id="1.25.10.10">
    <property type="entry name" value="Leucine-rich Repeat Variant"/>
    <property type="match status" value="1"/>
</dbReference>
<feature type="domain" description="PUM-HD" evidence="3">
    <location>
        <begin position="3"/>
        <end position="353"/>
    </location>
</feature>
<dbReference type="PROSITE" id="PS50302">
    <property type="entry name" value="PUM"/>
    <property type="match status" value="3"/>
</dbReference>
<dbReference type="AlphaFoldDB" id="A0A812HFW5"/>
<dbReference type="SMART" id="SM00025">
    <property type="entry name" value="Pumilio"/>
    <property type="match status" value="5"/>
</dbReference>
<evidence type="ECO:0000256" key="1">
    <source>
        <dbReference type="ARBA" id="ARBA00022737"/>
    </source>
</evidence>
<dbReference type="OrthoDB" id="668540at2759"/>
<feature type="repeat" description="Pumilio" evidence="2">
    <location>
        <begin position="106"/>
        <end position="141"/>
    </location>
</feature>
<comment type="caution">
    <text evidence="4">The sequence shown here is derived from an EMBL/GenBank/DDBJ whole genome shotgun (WGS) entry which is preliminary data.</text>
</comment>
<evidence type="ECO:0000256" key="2">
    <source>
        <dbReference type="PROSITE-ProRule" id="PRU00317"/>
    </source>
</evidence>
<keyword evidence="1" id="KW-0677">Repeat</keyword>
<dbReference type="GO" id="GO:0003729">
    <property type="term" value="F:mRNA binding"/>
    <property type="evidence" value="ECO:0007669"/>
    <property type="project" value="TreeGrafter"/>
</dbReference>
<feature type="repeat" description="Pumilio" evidence="2">
    <location>
        <begin position="217"/>
        <end position="252"/>
    </location>
</feature>